<proteinExistence type="predicted"/>
<sequence>MGQKKRTVFQEEDDIDKILAEFSKMEVSATPPLEEKVEVRPQPSPKEESARTNRNRNRKRKEKQKEKKAAAAAEKQEMETEAEEPQKIKAPNKRLEFIRAEIDRRNNAIQKRLREKEEEQKRQEEERKRQAEEAKLRKKEKEKEKKQKAKQREQQRQLESRSNQLQANAVKQYAEVEESVKANKKHLEQQKNVAKVDSVETVTVGRGEFFTVENNLEIADASKEIGPEEEEEDTNEEWDAKTMDDFTFTFNDTFDDEEVDSVQVKKKIKSSVLSPNDAGPAVANPKFAIKKAIPLQPENSQDTETKNSQPEVADKTRKKDATKNKTPSADATFKQAEENLRSPICCILGHVDAGKTRLLDCIRKRTEKLNADAKLKVPGLLVFDTPGHESFTNLRSRGSCLCDIAILVVDIMDGIKPQTIESLDLLKERNVDFIIALSKKTMVKKLAFRNEVQGTILEVKVCEGYGTTIDVVLINGVLHEGDKIVGAYQHHKEIKAAQGIKITAQGLQDAIAGTSLYVVGPNDDLEDVKKAAMEEMKSVTEAASEAYIKNVREMKKREVAADAVFPCVLKISIIFRRKDPIILGIVVLEGVNNDKPVDVAKKGQEVSIKVRDDLSFVIGGNSEEMQKMCFRNFGVGDELVSHISRRVNVSNIGLLTVASNFQDDMSRKDWNLVKLSTALGIMQSIFLSF</sequence>
<accession>A0ACB8KMT2</accession>
<dbReference type="Proteomes" id="UP000829398">
    <property type="component" value="Chromosome 5"/>
</dbReference>
<keyword evidence="1" id="KW-0396">Initiation factor</keyword>
<protein>
    <submittedName>
        <fullName evidence="1">Eukaryotic translation initiation factor 5B</fullName>
    </submittedName>
</protein>
<name>A0ACB8KMT2_CITSI</name>
<evidence type="ECO:0000313" key="2">
    <source>
        <dbReference type="Proteomes" id="UP000829398"/>
    </source>
</evidence>
<evidence type="ECO:0000313" key="1">
    <source>
        <dbReference type="EMBL" id="KAH9755653.1"/>
    </source>
</evidence>
<dbReference type="EMBL" id="CM039174">
    <property type="protein sequence ID" value="KAH9755653.1"/>
    <property type="molecule type" value="Genomic_DNA"/>
</dbReference>
<organism evidence="1 2">
    <name type="scientific">Citrus sinensis</name>
    <name type="common">Sweet orange</name>
    <name type="synonym">Citrus aurantium var. sinensis</name>
    <dbReference type="NCBI Taxonomy" id="2711"/>
    <lineage>
        <taxon>Eukaryota</taxon>
        <taxon>Viridiplantae</taxon>
        <taxon>Streptophyta</taxon>
        <taxon>Embryophyta</taxon>
        <taxon>Tracheophyta</taxon>
        <taxon>Spermatophyta</taxon>
        <taxon>Magnoliopsida</taxon>
        <taxon>eudicotyledons</taxon>
        <taxon>Gunneridae</taxon>
        <taxon>Pentapetalae</taxon>
        <taxon>rosids</taxon>
        <taxon>malvids</taxon>
        <taxon>Sapindales</taxon>
        <taxon>Rutaceae</taxon>
        <taxon>Aurantioideae</taxon>
        <taxon>Citrus</taxon>
    </lineage>
</organism>
<gene>
    <name evidence="1" type="ORF">KPL71_015850</name>
</gene>
<reference evidence="2" key="1">
    <citation type="journal article" date="2023" name="Hortic. Res.">
        <title>A chromosome-level phased genome enabling allele-level studies in sweet orange: a case study on citrus Huanglongbing tolerance.</title>
        <authorList>
            <person name="Wu B."/>
            <person name="Yu Q."/>
            <person name="Deng Z."/>
            <person name="Duan Y."/>
            <person name="Luo F."/>
            <person name="Gmitter F. Jr."/>
        </authorList>
    </citation>
    <scope>NUCLEOTIDE SEQUENCE [LARGE SCALE GENOMIC DNA]</scope>
    <source>
        <strain evidence="2">cv. Valencia</strain>
    </source>
</reference>
<comment type="caution">
    <text evidence="1">The sequence shown here is derived from an EMBL/GenBank/DDBJ whole genome shotgun (WGS) entry which is preliminary data.</text>
</comment>
<keyword evidence="1" id="KW-0648">Protein biosynthesis</keyword>
<keyword evidence="2" id="KW-1185">Reference proteome</keyword>